<keyword evidence="3" id="KW-0378">Hydrolase</keyword>
<dbReference type="EMBL" id="LR778114">
    <property type="protein sequence ID" value="CAB1129393.1"/>
    <property type="molecule type" value="Genomic_DNA"/>
</dbReference>
<organism evidence="3 4">
    <name type="scientific">Candidatus Hydrogenisulfobacillus filiaventi</name>
    <dbReference type="NCBI Taxonomy" id="2707344"/>
    <lineage>
        <taxon>Bacteria</taxon>
        <taxon>Bacillati</taxon>
        <taxon>Bacillota</taxon>
        <taxon>Clostridia</taxon>
        <taxon>Eubacteriales</taxon>
        <taxon>Clostridiales Family XVII. Incertae Sedis</taxon>
        <taxon>Candidatus Hydrogenisulfobacillus</taxon>
    </lineage>
</organism>
<keyword evidence="4" id="KW-1185">Reference proteome</keyword>
<dbReference type="KEGG" id="hfv:R50_1896"/>
<dbReference type="InterPro" id="IPR006286">
    <property type="entry name" value="C56_PfpI-like"/>
</dbReference>
<dbReference type="CDD" id="cd03134">
    <property type="entry name" value="GATase1_PfpI_like"/>
    <property type="match status" value="1"/>
</dbReference>
<dbReference type="PANTHER" id="PTHR42733:SF12">
    <property type="entry name" value="PROTEINASE"/>
    <property type="match status" value="1"/>
</dbReference>
<feature type="domain" description="DJ-1/PfpI" evidence="2">
    <location>
        <begin position="10"/>
        <end position="174"/>
    </location>
</feature>
<comment type="similarity">
    <text evidence="1">Belongs to the peptidase C56 family.</text>
</comment>
<evidence type="ECO:0000313" key="3">
    <source>
        <dbReference type="EMBL" id="CAB1129393.1"/>
    </source>
</evidence>
<dbReference type="AlphaFoldDB" id="A0A6F8ZI46"/>
<evidence type="ECO:0000259" key="2">
    <source>
        <dbReference type="Pfam" id="PF01965"/>
    </source>
</evidence>
<dbReference type="InterPro" id="IPR029062">
    <property type="entry name" value="Class_I_gatase-like"/>
</dbReference>
<accession>A0A6F8ZI46</accession>
<dbReference type="GO" id="GO:0008233">
    <property type="term" value="F:peptidase activity"/>
    <property type="evidence" value="ECO:0007669"/>
    <property type="project" value="UniProtKB-KW"/>
</dbReference>
<keyword evidence="3" id="KW-0645">Protease</keyword>
<evidence type="ECO:0000313" key="4">
    <source>
        <dbReference type="Proteomes" id="UP000503399"/>
    </source>
</evidence>
<gene>
    <name evidence="3" type="ORF">R50_1896</name>
</gene>
<dbReference type="GO" id="GO:0006508">
    <property type="term" value="P:proteolysis"/>
    <property type="evidence" value="ECO:0007669"/>
    <property type="project" value="UniProtKB-KW"/>
</dbReference>
<dbReference type="InterPro" id="IPR002818">
    <property type="entry name" value="DJ-1/PfpI"/>
</dbReference>
<proteinExistence type="inferred from homology"/>
<dbReference type="PROSITE" id="PS51276">
    <property type="entry name" value="PEPTIDASE_C56_PFPI"/>
    <property type="match status" value="1"/>
</dbReference>
<dbReference type="PANTHER" id="PTHR42733">
    <property type="entry name" value="DJ-1 PROTEIN"/>
    <property type="match status" value="1"/>
</dbReference>
<dbReference type="Gene3D" id="3.40.50.880">
    <property type="match status" value="1"/>
</dbReference>
<dbReference type="Pfam" id="PF01965">
    <property type="entry name" value="DJ-1_PfpI"/>
    <property type="match status" value="1"/>
</dbReference>
<reference evidence="3 4" key="1">
    <citation type="submission" date="2020-02" db="EMBL/GenBank/DDBJ databases">
        <authorList>
            <person name="Hogendoorn C."/>
        </authorList>
    </citation>
    <scope>NUCLEOTIDE SEQUENCE [LARGE SCALE GENOMIC DNA]</scope>
    <source>
        <strain evidence="3">R501</strain>
    </source>
</reference>
<evidence type="ECO:0000256" key="1">
    <source>
        <dbReference type="ARBA" id="ARBA00008542"/>
    </source>
</evidence>
<dbReference type="Proteomes" id="UP000503399">
    <property type="component" value="Chromosome"/>
</dbReference>
<dbReference type="SUPFAM" id="SSF52317">
    <property type="entry name" value="Class I glutamine amidotransferase-like"/>
    <property type="match status" value="1"/>
</dbReference>
<dbReference type="NCBIfam" id="TIGR01382">
    <property type="entry name" value="PfpI"/>
    <property type="match status" value="1"/>
</dbReference>
<name>A0A6F8ZI46_9FIRM</name>
<protein>
    <submittedName>
        <fullName evidence="3">Intracellular protease, PfpI family</fullName>
    </submittedName>
</protein>
<sequence length="184" mass="19417">MDMGKLDGSRIALLIGPGFEDSEALYPYWRLQEEGATVEVVGLDSPGTAVRGKHGVPLIVGRRVAEAAAEDYDGLVIPGGQGPDAIRAHPDVIRFTRGFFAAGKPVAAICHGPQVLISADVLRGVHCTAWRSIAPDVRNAGAIFEDRPAVVDLSARLVTARQPADLPSWLPAVIDLFGSAGETD</sequence>